<dbReference type="KEGG" id="clus:A9F13_01g07172"/>
<dbReference type="GO" id="GO:0034965">
    <property type="term" value="P:intronic box C/D snoRNA processing"/>
    <property type="evidence" value="ECO:0007669"/>
    <property type="project" value="TreeGrafter"/>
</dbReference>
<evidence type="ECO:0000256" key="1">
    <source>
        <dbReference type="SAM" id="MobiDB-lite"/>
    </source>
</evidence>
<dbReference type="Proteomes" id="UP000195602">
    <property type="component" value="Unassembled WGS sequence"/>
</dbReference>
<evidence type="ECO:0000313" key="3">
    <source>
        <dbReference type="Proteomes" id="UP000195602"/>
    </source>
</evidence>
<reference evidence="2 3" key="1">
    <citation type="submission" date="2017-04" db="EMBL/GenBank/DDBJ databases">
        <title>Draft genome of the yeast Clavispora lusitaniae type strain CBS 6936.</title>
        <authorList>
            <person name="Durrens P."/>
            <person name="Klopp C."/>
            <person name="Biteau N."/>
            <person name="Fitton-Ouhabi V."/>
            <person name="Dementhon K."/>
            <person name="Accoceberry I."/>
            <person name="Sherman D.J."/>
            <person name="Noel T."/>
        </authorList>
    </citation>
    <scope>NUCLEOTIDE SEQUENCE [LARGE SCALE GENOMIC DNA]</scope>
    <source>
        <strain evidence="2 3">CBS 6936</strain>
    </source>
</reference>
<accession>A0AA91Q5J6</accession>
<dbReference type="PANTHER" id="PTHR28272:SF1">
    <property type="entry name" value="RIBONUCLEASES P_MRP PROTEIN SUBUNIT POP3"/>
    <property type="match status" value="1"/>
</dbReference>
<dbReference type="AlphaFoldDB" id="A0AA91Q5J6"/>
<proteinExistence type="predicted"/>
<dbReference type="GO" id="GO:0000171">
    <property type="term" value="F:ribonuclease MRP activity"/>
    <property type="evidence" value="ECO:0007669"/>
    <property type="project" value="TreeGrafter"/>
</dbReference>
<dbReference type="GO" id="GO:0000172">
    <property type="term" value="C:ribonuclease MRP complex"/>
    <property type="evidence" value="ECO:0007669"/>
    <property type="project" value="TreeGrafter"/>
</dbReference>
<dbReference type="GO" id="GO:0005829">
    <property type="term" value="C:cytosol"/>
    <property type="evidence" value="ECO:0007669"/>
    <property type="project" value="TreeGrafter"/>
</dbReference>
<dbReference type="InterPro" id="IPR013241">
    <property type="entry name" value="RNase_P_Pop3"/>
</dbReference>
<name>A0AA91Q5J6_CLALS</name>
<protein>
    <submittedName>
        <fullName evidence="2">Ribonucleases P/MRP protein subunit</fullName>
    </submittedName>
</protein>
<dbReference type="GO" id="GO:0004526">
    <property type="term" value="F:ribonuclease P activity"/>
    <property type="evidence" value="ECO:0007669"/>
    <property type="project" value="TreeGrafter"/>
</dbReference>
<dbReference type="GO" id="GO:0008033">
    <property type="term" value="P:tRNA processing"/>
    <property type="evidence" value="ECO:0007669"/>
    <property type="project" value="InterPro"/>
</dbReference>
<organism evidence="2 3">
    <name type="scientific">Clavispora lusitaniae</name>
    <name type="common">Candida lusitaniae</name>
    <dbReference type="NCBI Taxonomy" id="36911"/>
    <lineage>
        <taxon>Eukaryota</taxon>
        <taxon>Fungi</taxon>
        <taxon>Dikarya</taxon>
        <taxon>Ascomycota</taxon>
        <taxon>Saccharomycotina</taxon>
        <taxon>Pichiomycetes</taxon>
        <taxon>Metschnikowiaceae</taxon>
        <taxon>Clavispora</taxon>
    </lineage>
</organism>
<gene>
    <name evidence="2" type="ORF">A9F13_01g07172</name>
</gene>
<feature type="region of interest" description="Disordered" evidence="1">
    <location>
        <begin position="235"/>
        <end position="275"/>
    </location>
</feature>
<dbReference type="PANTHER" id="PTHR28272">
    <property type="entry name" value="RIBONUCLEASES P/MRP PROTEIN SUBUNIT POP3"/>
    <property type="match status" value="1"/>
</dbReference>
<comment type="caution">
    <text evidence="2">The sequence shown here is derived from an EMBL/GenBank/DDBJ whole genome shotgun (WGS) entry which is preliminary data.</text>
</comment>
<dbReference type="EMBL" id="LYUB02000001">
    <property type="protein sequence ID" value="OVF11232.1"/>
    <property type="molecule type" value="Genomic_DNA"/>
</dbReference>
<dbReference type="Pfam" id="PF08228">
    <property type="entry name" value="RNase_P_pop3"/>
    <property type="match status" value="1"/>
</dbReference>
<dbReference type="GO" id="GO:0005655">
    <property type="term" value="C:nucleolar ribonuclease P complex"/>
    <property type="evidence" value="ECO:0007669"/>
    <property type="project" value="TreeGrafter"/>
</dbReference>
<feature type="compositionally biased region" description="Basic and acidic residues" evidence="1">
    <location>
        <begin position="248"/>
        <end position="268"/>
    </location>
</feature>
<dbReference type="GO" id="GO:0006364">
    <property type="term" value="P:rRNA processing"/>
    <property type="evidence" value="ECO:0007669"/>
    <property type="project" value="InterPro"/>
</dbReference>
<evidence type="ECO:0000313" key="2">
    <source>
        <dbReference type="EMBL" id="OVF11232.1"/>
    </source>
</evidence>
<sequence>MSKPKPGAGSLKDIEVKRREVFKPILDNPYTKGYEWPSIDLETSKTITEFLVQLLSSYGKYIALKKSGAHQMAEKPDICDKLTVGFNATVKKLEDQAAPNRAKLFTGTKKQKRSSIAGSKSYVKYVFVTKNDISTPLLTNSFPLLTFCASQSNENRVKLVELPRGSMAKLSKALNTDNVGFLSLTDDWTEGKDMFNLINSRVGNVEVPWLSSLFDEHPSLGNLYERPAIKFLKTAAPVGKSRAKQKKGKEAQEEQKKREEKKNEEKARGTKRQRE</sequence>